<organism evidence="1 2">
    <name type="scientific">Geobacillus genomosp. 3</name>
    <dbReference type="NCBI Taxonomy" id="1921421"/>
    <lineage>
        <taxon>Bacteria</taxon>
        <taxon>Bacillati</taxon>
        <taxon>Bacillota</taxon>
        <taxon>Bacilli</taxon>
        <taxon>Bacillales</taxon>
        <taxon>Anoxybacillaceae</taxon>
        <taxon>Geobacillus</taxon>
    </lineage>
</organism>
<dbReference type="EMBL" id="CP006254">
    <property type="protein sequence ID" value="AGT30726.2"/>
    <property type="molecule type" value="Genomic_DNA"/>
</dbReference>
<gene>
    <name evidence="1" type="ORF">M493_01955</name>
</gene>
<accession>S5ZZW3</accession>
<name>S5ZZW3_GEOG3</name>
<dbReference type="KEGG" id="gjf:M493_01955"/>
<protein>
    <submittedName>
        <fullName evidence="1">Uncharacterized protein</fullName>
    </submittedName>
</protein>
<keyword evidence="2" id="KW-1185">Reference proteome</keyword>
<sequence>MNQNKKVEDINTTITFSRPLEFKELKEFVKKHKVNPQQFVARAVKGDERITLAFKPHVEEKHVSMVKKQLKEEYNAEFVGFIDMYGFVSHEDLTAIENDQVTFLADTTGDKYFLKHEKDNGFAHALSWLLEDVKKKKEENNK</sequence>
<evidence type="ECO:0000313" key="1">
    <source>
        <dbReference type="EMBL" id="AGT30726.2"/>
    </source>
</evidence>
<dbReference type="AlphaFoldDB" id="S5ZZW3"/>
<dbReference type="STRING" id="1921421.M493_01955"/>
<proteinExistence type="predicted"/>
<reference evidence="1 2" key="1">
    <citation type="journal article" date="2014" name="Genome Announc.">
        <title>Complete Genome Sequence of the Thermophilic Polychlorinated Biphenyl Degrader Geobacillus sp. Strain JF8 (NBRC 109937).</title>
        <authorList>
            <person name="Shintani M."/>
            <person name="Ohtsubo Y."/>
            <person name="Fukuda K."/>
            <person name="Hosoyama A."/>
            <person name="Ohji S."/>
            <person name="Yamazoe A."/>
            <person name="Fujita N."/>
            <person name="Nagata Y."/>
            <person name="Tsuda M."/>
            <person name="Hatta T."/>
            <person name="Kimbara K."/>
        </authorList>
    </citation>
    <scope>NUCLEOTIDE SEQUENCE [LARGE SCALE GENOMIC DNA]</scope>
    <source>
        <strain evidence="1 2">JF8</strain>
    </source>
</reference>
<evidence type="ECO:0000313" key="2">
    <source>
        <dbReference type="Proteomes" id="UP000015500"/>
    </source>
</evidence>
<dbReference type="HOGENOM" id="CLU_1813025_0_0_9"/>
<dbReference type="Proteomes" id="UP000015500">
    <property type="component" value="Chromosome"/>
</dbReference>